<organism evidence="4 5">
    <name type="scientific">Coccomyxa viridis</name>
    <dbReference type="NCBI Taxonomy" id="1274662"/>
    <lineage>
        <taxon>Eukaryota</taxon>
        <taxon>Viridiplantae</taxon>
        <taxon>Chlorophyta</taxon>
        <taxon>core chlorophytes</taxon>
        <taxon>Trebouxiophyceae</taxon>
        <taxon>Trebouxiophyceae incertae sedis</taxon>
        <taxon>Coccomyxaceae</taxon>
        <taxon>Coccomyxa</taxon>
    </lineage>
</organism>
<protein>
    <submittedName>
        <fullName evidence="4">G5068 protein</fullName>
    </submittedName>
</protein>
<dbReference type="Gene3D" id="3.30.420.10">
    <property type="entry name" value="Ribonuclease H-like superfamily/Ribonuclease H"/>
    <property type="match status" value="1"/>
</dbReference>
<gene>
    <name evidence="4" type="primary">g5068</name>
    <name evidence="4" type="ORF">VP750_LOCUS4329</name>
</gene>
<accession>A0ABP1FRV5</accession>
<dbReference type="Pfam" id="PF00929">
    <property type="entry name" value="RNase_T"/>
    <property type="match status" value="1"/>
</dbReference>
<dbReference type="PANTHER" id="PTHR12801:SF159">
    <property type="entry name" value="C3H1-TYPE DOMAIN-CONTAINING PROTEIN"/>
    <property type="match status" value="1"/>
</dbReference>
<evidence type="ECO:0000256" key="2">
    <source>
        <dbReference type="ARBA" id="ARBA00022801"/>
    </source>
</evidence>
<reference evidence="4 5" key="1">
    <citation type="submission" date="2024-06" db="EMBL/GenBank/DDBJ databases">
        <authorList>
            <person name="Kraege A."/>
            <person name="Thomma B."/>
        </authorList>
    </citation>
    <scope>NUCLEOTIDE SEQUENCE [LARGE SCALE GENOMIC DNA]</scope>
</reference>
<comment type="caution">
    <text evidence="4">The sequence shown here is derived from an EMBL/GenBank/DDBJ whole genome shotgun (WGS) entry which is preliminary data.</text>
</comment>
<dbReference type="Proteomes" id="UP001497392">
    <property type="component" value="Unassembled WGS sequence"/>
</dbReference>
<dbReference type="EMBL" id="CAXHTA020000007">
    <property type="protein sequence ID" value="CAL5222670.1"/>
    <property type="molecule type" value="Genomic_DNA"/>
</dbReference>
<sequence>MENRPIPDTLAKAFTQPSSVFSIDVECVATGTDHNSRDVAQISLVDYNDNIILDLHVTPEKPVVSYLTPLTGLTPEKVQSQGRPLAAAVSTMREHLPQNAILVGQGIGQDVTWLGLVEGQDFEGMVDLTGIYRIWNPKYKSYSVFSQDHLCRVLLGFDTSGSTHDAAGDAVKSMRLFRQYHSYHGDPASWTAAQEKLLAIPPEPSFAKRFPTFEGVCMGNRKTCRCGAPFLG</sequence>
<keyword evidence="1" id="KW-0540">Nuclease</keyword>
<evidence type="ECO:0000313" key="5">
    <source>
        <dbReference type="Proteomes" id="UP001497392"/>
    </source>
</evidence>
<keyword evidence="5" id="KW-1185">Reference proteome</keyword>
<dbReference type="InterPro" id="IPR013520">
    <property type="entry name" value="Ribonucl_H"/>
</dbReference>
<dbReference type="InterPro" id="IPR036397">
    <property type="entry name" value="RNaseH_sf"/>
</dbReference>
<dbReference type="InterPro" id="IPR047021">
    <property type="entry name" value="REXO1/3/4-like"/>
</dbReference>
<dbReference type="InterPro" id="IPR012337">
    <property type="entry name" value="RNaseH-like_sf"/>
</dbReference>
<proteinExistence type="predicted"/>
<evidence type="ECO:0000259" key="3">
    <source>
        <dbReference type="SMART" id="SM00479"/>
    </source>
</evidence>
<dbReference type="PANTHER" id="PTHR12801">
    <property type="entry name" value="RNA EXONUCLEASE REXO1 / RECO3 FAMILY MEMBER-RELATED"/>
    <property type="match status" value="1"/>
</dbReference>
<evidence type="ECO:0000256" key="1">
    <source>
        <dbReference type="ARBA" id="ARBA00022722"/>
    </source>
</evidence>
<keyword evidence="2" id="KW-0378">Hydrolase</keyword>
<dbReference type="SUPFAM" id="SSF53098">
    <property type="entry name" value="Ribonuclease H-like"/>
    <property type="match status" value="1"/>
</dbReference>
<name>A0ABP1FRV5_9CHLO</name>
<dbReference type="SMART" id="SM00479">
    <property type="entry name" value="EXOIII"/>
    <property type="match status" value="1"/>
</dbReference>
<feature type="domain" description="Exonuclease" evidence="3">
    <location>
        <begin position="19"/>
        <end position="186"/>
    </location>
</feature>
<evidence type="ECO:0000313" key="4">
    <source>
        <dbReference type="EMBL" id="CAL5222670.1"/>
    </source>
</evidence>